<evidence type="ECO:0000256" key="6">
    <source>
        <dbReference type="ARBA" id="ARBA00022538"/>
    </source>
</evidence>
<feature type="transmembrane region" description="Helical" evidence="13">
    <location>
        <begin position="180"/>
        <end position="199"/>
    </location>
</feature>
<keyword evidence="12" id="KW-0479">Metal-binding</keyword>
<reference evidence="14 15" key="1">
    <citation type="submission" date="2018-06" db="EMBL/GenBank/DDBJ databases">
        <title>Genome conservation of Clostridium tetani.</title>
        <authorList>
            <person name="Bruggemann H."/>
            <person name="Popoff M.R."/>
        </authorList>
    </citation>
    <scope>NUCLEOTIDE SEQUENCE [LARGE SCALE GENOMIC DNA]</scope>
    <source>
        <strain evidence="14 15">2017.061</strain>
    </source>
</reference>
<evidence type="ECO:0000256" key="5">
    <source>
        <dbReference type="ARBA" id="ARBA00022519"/>
    </source>
</evidence>
<evidence type="ECO:0000256" key="12">
    <source>
        <dbReference type="PIRSR" id="PIRSR006247-1"/>
    </source>
</evidence>
<feature type="transmembrane region" description="Helical" evidence="13">
    <location>
        <begin position="68"/>
        <end position="89"/>
    </location>
</feature>
<feature type="transmembrane region" description="Helical" evidence="13">
    <location>
        <begin position="134"/>
        <end position="159"/>
    </location>
</feature>
<protein>
    <submittedName>
        <fullName evidence="14">TrkH family potassium uptake protein</fullName>
    </submittedName>
</protein>
<evidence type="ECO:0000313" key="14">
    <source>
        <dbReference type="EMBL" id="RXI48685.1"/>
    </source>
</evidence>
<dbReference type="PANTHER" id="PTHR32024">
    <property type="entry name" value="TRK SYSTEM POTASSIUM UPTAKE PROTEIN TRKG-RELATED"/>
    <property type="match status" value="1"/>
</dbReference>
<feature type="binding site" evidence="12">
    <location>
        <position position="109"/>
    </location>
    <ligand>
        <name>K(+)</name>
        <dbReference type="ChEBI" id="CHEBI:29103"/>
    </ligand>
</feature>
<dbReference type="Pfam" id="PF02386">
    <property type="entry name" value="TrkH"/>
    <property type="match status" value="1"/>
</dbReference>
<keyword evidence="5" id="KW-0997">Cell inner membrane</keyword>
<feature type="transmembrane region" description="Helical" evidence="13">
    <location>
        <begin position="453"/>
        <end position="474"/>
    </location>
</feature>
<proteinExistence type="inferred from homology"/>
<evidence type="ECO:0000256" key="11">
    <source>
        <dbReference type="ARBA" id="ARBA00023136"/>
    </source>
</evidence>
<dbReference type="InterPro" id="IPR004772">
    <property type="entry name" value="TrkH"/>
</dbReference>
<keyword evidence="7 13" id="KW-0812">Transmembrane</keyword>
<evidence type="ECO:0000256" key="1">
    <source>
        <dbReference type="ARBA" id="ARBA00004429"/>
    </source>
</evidence>
<feature type="transmembrane region" description="Helical" evidence="13">
    <location>
        <begin position="12"/>
        <end position="31"/>
    </location>
</feature>
<gene>
    <name evidence="14" type="ORF">DP130_08120</name>
</gene>
<feature type="binding site" evidence="12">
    <location>
        <position position="431"/>
    </location>
    <ligand>
        <name>K(+)</name>
        <dbReference type="ChEBI" id="CHEBI:29103"/>
    </ligand>
</feature>
<evidence type="ECO:0000256" key="8">
    <source>
        <dbReference type="ARBA" id="ARBA00022958"/>
    </source>
</evidence>
<dbReference type="GO" id="GO:0005886">
    <property type="term" value="C:plasma membrane"/>
    <property type="evidence" value="ECO:0007669"/>
    <property type="project" value="UniProtKB-SubCell"/>
</dbReference>
<evidence type="ECO:0000256" key="7">
    <source>
        <dbReference type="ARBA" id="ARBA00022692"/>
    </source>
</evidence>
<evidence type="ECO:0000256" key="3">
    <source>
        <dbReference type="ARBA" id="ARBA00022448"/>
    </source>
</evidence>
<feature type="binding site" evidence="12">
    <location>
        <position position="430"/>
    </location>
    <ligand>
        <name>K(+)</name>
        <dbReference type="ChEBI" id="CHEBI:29103"/>
    </ligand>
</feature>
<dbReference type="RefSeq" id="WP_129030455.1">
    <property type="nucleotide sequence ID" value="NZ_QMAP01000006.1"/>
</dbReference>
<comment type="caution">
    <text evidence="14">The sequence shown here is derived from an EMBL/GenBank/DDBJ whole genome shotgun (WGS) entry which is preliminary data.</text>
</comment>
<evidence type="ECO:0000256" key="10">
    <source>
        <dbReference type="ARBA" id="ARBA00023065"/>
    </source>
</evidence>
<evidence type="ECO:0000256" key="2">
    <source>
        <dbReference type="ARBA" id="ARBA00009137"/>
    </source>
</evidence>
<dbReference type="GO" id="GO:0015379">
    <property type="term" value="F:potassium:chloride symporter activity"/>
    <property type="evidence" value="ECO:0007669"/>
    <property type="project" value="InterPro"/>
</dbReference>
<evidence type="ECO:0000256" key="9">
    <source>
        <dbReference type="ARBA" id="ARBA00022989"/>
    </source>
</evidence>
<keyword evidence="11 13" id="KW-0472">Membrane</keyword>
<name>A0A4V1LEP5_CLOTA</name>
<keyword evidence="8 12" id="KW-0630">Potassium</keyword>
<feature type="transmembrane region" description="Helical" evidence="13">
    <location>
        <begin position="234"/>
        <end position="257"/>
    </location>
</feature>
<feature type="transmembrane region" description="Helical" evidence="13">
    <location>
        <begin position="331"/>
        <end position="349"/>
    </location>
</feature>
<feature type="transmembrane region" description="Helical" evidence="13">
    <location>
        <begin position="388"/>
        <end position="412"/>
    </location>
</feature>
<feature type="binding site" evidence="12">
    <location>
        <position position="218"/>
    </location>
    <ligand>
        <name>K(+)</name>
        <dbReference type="ChEBI" id="CHEBI:29103"/>
    </ligand>
</feature>
<dbReference type="PANTHER" id="PTHR32024:SF2">
    <property type="entry name" value="TRK SYSTEM POTASSIUM UPTAKE PROTEIN TRKG-RELATED"/>
    <property type="match status" value="1"/>
</dbReference>
<sequence length="484" mass="52847">MNYGIIIKVLGNILSVEAILMVPSLLVSLYYNQSDKLSFIISIVLISIIGIILSKKTVYKKSIKAKEGLAIVALGWVLCSFFGSLPFVFSGSIPSWIDSFFETVSGLTTTGATLIDNVEVLPKGILFWRSFTHWIGGMGILVFTVALLPTIGVGGFQIFKAESPGPTAERIVPRIKDTAKILYITYVTITILEIILLRIGGMSLYESTVHTFATVGTGGFSTRNSNVGAFNSTYIHIIISIFMLLSGISFSLYYALFKGRWKDALRNEELKLYLGIVLSSVVLIALNINSEIYHNIGLALRDALFQVSSIITTTGYATTNFDEWPTFSKSILFLLMFVGGCAGSTSGGIKSIRILVLAKLVKREFYKILHPRAIIPIKNRERAIPNETVASISSFFILYMAIFILGTILISLEGINFESAASATASMLGNVGPGFGFVGPTCTYSGFSGISKLLLSLLMLLGRLELFTIIALFMPTTFKNNFDS</sequence>
<feature type="binding site" evidence="12">
    <location>
        <position position="110"/>
    </location>
    <ligand>
        <name>K(+)</name>
        <dbReference type="ChEBI" id="CHEBI:29103"/>
    </ligand>
</feature>
<dbReference type="Proteomes" id="UP000290921">
    <property type="component" value="Unassembled WGS sequence"/>
</dbReference>
<feature type="binding site" evidence="12">
    <location>
        <position position="313"/>
    </location>
    <ligand>
        <name>K(+)</name>
        <dbReference type="ChEBI" id="CHEBI:29103"/>
    </ligand>
</feature>
<dbReference type="EMBL" id="QMAP01000006">
    <property type="protein sequence ID" value="RXI48685.1"/>
    <property type="molecule type" value="Genomic_DNA"/>
</dbReference>
<organism evidence="14 15">
    <name type="scientific">Clostridium tetani</name>
    <dbReference type="NCBI Taxonomy" id="1513"/>
    <lineage>
        <taxon>Bacteria</taxon>
        <taxon>Bacillati</taxon>
        <taxon>Bacillota</taxon>
        <taxon>Clostridia</taxon>
        <taxon>Eubacteriales</taxon>
        <taxon>Clostridiaceae</taxon>
        <taxon>Clostridium</taxon>
    </lineage>
</organism>
<dbReference type="InterPro" id="IPR003445">
    <property type="entry name" value="Cat_transpt"/>
</dbReference>
<feature type="transmembrane region" description="Helical" evidence="13">
    <location>
        <begin position="37"/>
        <end position="56"/>
    </location>
</feature>
<comment type="similarity">
    <text evidence="2">Belongs to the TrkH potassium transport family.</text>
</comment>
<feature type="binding site" evidence="12">
    <location>
        <position position="314"/>
    </location>
    <ligand>
        <name>K(+)</name>
        <dbReference type="ChEBI" id="CHEBI:29103"/>
    </ligand>
</feature>
<evidence type="ECO:0000313" key="15">
    <source>
        <dbReference type="Proteomes" id="UP000290921"/>
    </source>
</evidence>
<keyword evidence="9 13" id="KW-1133">Transmembrane helix</keyword>
<comment type="subcellular location">
    <subcellularLocation>
        <location evidence="1">Cell inner membrane</location>
        <topology evidence="1">Multi-pass membrane protein</topology>
    </subcellularLocation>
</comment>
<accession>A0A4V1LEP5</accession>
<evidence type="ECO:0000256" key="13">
    <source>
        <dbReference type="SAM" id="Phobius"/>
    </source>
</evidence>
<evidence type="ECO:0000256" key="4">
    <source>
        <dbReference type="ARBA" id="ARBA00022475"/>
    </source>
</evidence>
<dbReference type="GO" id="GO:0046872">
    <property type="term" value="F:metal ion binding"/>
    <property type="evidence" value="ECO:0007669"/>
    <property type="project" value="UniProtKB-KW"/>
</dbReference>
<keyword evidence="4" id="KW-1003">Cell membrane</keyword>
<keyword evidence="6" id="KW-0633">Potassium transport</keyword>
<dbReference type="AlphaFoldDB" id="A0A4V1LEP5"/>
<dbReference type="PIRSF" id="PIRSF006247">
    <property type="entry name" value="TrkH"/>
    <property type="match status" value="1"/>
</dbReference>
<feature type="transmembrane region" description="Helical" evidence="13">
    <location>
        <begin position="269"/>
        <end position="288"/>
    </location>
</feature>
<keyword evidence="3" id="KW-0813">Transport</keyword>
<keyword evidence="10" id="KW-0406">Ion transport</keyword>